<protein>
    <submittedName>
        <fullName evidence="1">Uncharacterized protein</fullName>
    </submittedName>
</protein>
<gene>
    <name evidence="1" type="ORF">KTO63_19740</name>
</gene>
<dbReference type="RefSeq" id="WP_217793541.1">
    <property type="nucleotide sequence ID" value="NZ_JAHSPG010000015.1"/>
</dbReference>
<proteinExistence type="predicted"/>
<accession>A0A9E2SBA7</accession>
<sequence>MERYRRKDLNERCFALEIFECPKEIILFAAELGSDNVTIENFRQFGMQRTEFKFEIQSKGLILTPSLKGFDVDFSISKIEFLQFIDVWDEQGCYAVFHDAASLKLKATNLADDKRYRALTNFGWTIEIAIPGSASDGWGQITSPNKQIIEKIEDQLRPYTNVL</sequence>
<evidence type="ECO:0000313" key="1">
    <source>
        <dbReference type="EMBL" id="MBV4359411.1"/>
    </source>
</evidence>
<reference evidence="1" key="1">
    <citation type="submission" date="2021-06" db="EMBL/GenBank/DDBJ databases">
        <authorList>
            <person name="Huq M.A."/>
        </authorList>
    </citation>
    <scope>NUCLEOTIDE SEQUENCE</scope>
    <source>
        <strain evidence="1">MAH-26</strain>
    </source>
</reference>
<comment type="caution">
    <text evidence="1">The sequence shown here is derived from an EMBL/GenBank/DDBJ whole genome shotgun (WGS) entry which is preliminary data.</text>
</comment>
<dbReference type="Proteomes" id="UP000812270">
    <property type="component" value="Unassembled WGS sequence"/>
</dbReference>
<dbReference type="AlphaFoldDB" id="A0A9E2SBA7"/>
<keyword evidence="2" id="KW-1185">Reference proteome</keyword>
<evidence type="ECO:0000313" key="2">
    <source>
        <dbReference type="Proteomes" id="UP000812270"/>
    </source>
</evidence>
<dbReference type="EMBL" id="JAHSPG010000015">
    <property type="protein sequence ID" value="MBV4359411.1"/>
    <property type="molecule type" value="Genomic_DNA"/>
</dbReference>
<organism evidence="1 2">
    <name type="scientific">Pinibacter aurantiacus</name>
    <dbReference type="NCBI Taxonomy" id="2851599"/>
    <lineage>
        <taxon>Bacteria</taxon>
        <taxon>Pseudomonadati</taxon>
        <taxon>Bacteroidota</taxon>
        <taxon>Chitinophagia</taxon>
        <taxon>Chitinophagales</taxon>
        <taxon>Chitinophagaceae</taxon>
        <taxon>Pinibacter</taxon>
    </lineage>
</organism>
<name>A0A9E2SBA7_9BACT</name>